<dbReference type="InterPro" id="IPR000086">
    <property type="entry name" value="NUDIX_hydrolase_dom"/>
</dbReference>
<proteinExistence type="predicted"/>
<keyword evidence="5" id="KW-1185">Reference proteome</keyword>
<comment type="cofactor">
    <cofactor evidence="1">
        <name>Mg(2+)</name>
        <dbReference type="ChEBI" id="CHEBI:18420"/>
    </cofactor>
</comment>
<dbReference type="Gene3D" id="3.90.79.10">
    <property type="entry name" value="Nucleoside Triphosphate Pyrophosphohydrolase"/>
    <property type="match status" value="2"/>
</dbReference>
<dbReference type="PROSITE" id="PS51462">
    <property type="entry name" value="NUDIX"/>
    <property type="match status" value="2"/>
</dbReference>
<sequence length="331" mass="35616">MTTDVELSLDGAGDRLSPVRRIAAYAVVSREDAAQPGRQEILLVRNSDRSGTPGVWSLPGGAVDHGEHPNDTAIRETAAETGLSISLTGLRDVLADLRALPHRGVTLHTDRLIYSGRVRGGALRDRRDQSTDLVRWVSLAEAGSLSLRPFTANALGLPAADVDLRPDEVPDFPSFHIEEGHDGLHRTQRFAAYAVATDQLDRVLLTRVSPGYPGEGRWHLPGGGTDFGEQPAHALIRELLEETGQAGRLSGLLGVASHRDPASLGPEGFPIDWHGVRAFYRVTIDQATTPTVHDKGGSTSGAYWLERDKVKSLGPDDMTEVTADALKAAEL</sequence>
<protein>
    <submittedName>
        <fullName evidence="4">NUDIX hydrolase</fullName>
        <ecNumber evidence="4">3.6.-.-</ecNumber>
    </submittedName>
</protein>
<dbReference type="Pfam" id="PF00293">
    <property type="entry name" value="NUDIX"/>
    <property type="match status" value="2"/>
</dbReference>
<organism evidence="4 5">
    <name type="scientific">Hamadaea flava</name>
    <dbReference type="NCBI Taxonomy" id="1742688"/>
    <lineage>
        <taxon>Bacteria</taxon>
        <taxon>Bacillati</taxon>
        <taxon>Actinomycetota</taxon>
        <taxon>Actinomycetes</taxon>
        <taxon>Micromonosporales</taxon>
        <taxon>Micromonosporaceae</taxon>
        <taxon>Hamadaea</taxon>
    </lineage>
</organism>
<gene>
    <name evidence="4" type="ORF">ACFOZ4_04210</name>
</gene>
<dbReference type="PANTHER" id="PTHR43046:SF2">
    <property type="entry name" value="8-OXO-DGTP DIPHOSPHATASE-RELATED"/>
    <property type="match status" value="1"/>
</dbReference>
<evidence type="ECO:0000256" key="1">
    <source>
        <dbReference type="ARBA" id="ARBA00001946"/>
    </source>
</evidence>
<dbReference type="EC" id="3.6.-.-" evidence="4"/>
<dbReference type="InterPro" id="IPR015797">
    <property type="entry name" value="NUDIX_hydrolase-like_dom_sf"/>
</dbReference>
<dbReference type="CDD" id="cd02883">
    <property type="entry name" value="NUDIX_Hydrolase"/>
    <property type="match status" value="2"/>
</dbReference>
<keyword evidence="2 4" id="KW-0378">Hydrolase</keyword>
<dbReference type="RefSeq" id="WP_253760046.1">
    <property type="nucleotide sequence ID" value="NZ_JAMZDZ010000001.1"/>
</dbReference>
<dbReference type="InterPro" id="IPR020084">
    <property type="entry name" value="NUDIX_hydrolase_CS"/>
</dbReference>
<accession>A0ABV8LH21</accession>
<feature type="domain" description="Nudix hydrolase" evidence="3">
    <location>
        <begin position="19"/>
        <end position="161"/>
    </location>
</feature>
<evidence type="ECO:0000259" key="3">
    <source>
        <dbReference type="PROSITE" id="PS51462"/>
    </source>
</evidence>
<feature type="domain" description="Nudix hydrolase" evidence="3">
    <location>
        <begin position="185"/>
        <end position="330"/>
    </location>
</feature>
<dbReference type="PANTHER" id="PTHR43046">
    <property type="entry name" value="GDP-MANNOSE MANNOSYL HYDROLASE"/>
    <property type="match status" value="1"/>
</dbReference>
<dbReference type="Proteomes" id="UP001595816">
    <property type="component" value="Unassembled WGS sequence"/>
</dbReference>
<dbReference type="SUPFAM" id="SSF55811">
    <property type="entry name" value="Nudix"/>
    <property type="match status" value="2"/>
</dbReference>
<reference evidence="5" key="1">
    <citation type="journal article" date="2019" name="Int. J. Syst. Evol. Microbiol.">
        <title>The Global Catalogue of Microorganisms (GCM) 10K type strain sequencing project: providing services to taxonomists for standard genome sequencing and annotation.</title>
        <authorList>
            <consortium name="The Broad Institute Genomics Platform"/>
            <consortium name="The Broad Institute Genome Sequencing Center for Infectious Disease"/>
            <person name="Wu L."/>
            <person name="Ma J."/>
        </authorList>
    </citation>
    <scope>NUCLEOTIDE SEQUENCE [LARGE SCALE GENOMIC DNA]</scope>
    <source>
        <strain evidence="5">CGMCC 4.7289</strain>
    </source>
</reference>
<name>A0ABV8LH21_9ACTN</name>
<dbReference type="PROSITE" id="PS00893">
    <property type="entry name" value="NUDIX_BOX"/>
    <property type="match status" value="2"/>
</dbReference>
<evidence type="ECO:0000256" key="2">
    <source>
        <dbReference type="ARBA" id="ARBA00022801"/>
    </source>
</evidence>
<evidence type="ECO:0000313" key="4">
    <source>
        <dbReference type="EMBL" id="MFC4129801.1"/>
    </source>
</evidence>
<dbReference type="EMBL" id="JBHSAY010000003">
    <property type="protein sequence ID" value="MFC4129801.1"/>
    <property type="molecule type" value="Genomic_DNA"/>
</dbReference>
<dbReference type="GO" id="GO:0016787">
    <property type="term" value="F:hydrolase activity"/>
    <property type="evidence" value="ECO:0007669"/>
    <property type="project" value="UniProtKB-KW"/>
</dbReference>
<comment type="caution">
    <text evidence="4">The sequence shown here is derived from an EMBL/GenBank/DDBJ whole genome shotgun (WGS) entry which is preliminary data.</text>
</comment>
<evidence type="ECO:0000313" key="5">
    <source>
        <dbReference type="Proteomes" id="UP001595816"/>
    </source>
</evidence>